<feature type="domain" description="OmpA-like" evidence="3">
    <location>
        <begin position="154"/>
        <end position="275"/>
    </location>
</feature>
<evidence type="ECO:0000259" key="3">
    <source>
        <dbReference type="PROSITE" id="PS51123"/>
    </source>
</evidence>
<comment type="caution">
    <text evidence="4">The sequence shown here is derived from an EMBL/GenBank/DDBJ whole genome shotgun (WGS) entry which is preliminary data.</text>
</comment>
<keyword evidence="4" id="KW-0966">Cell projection</keyword>
<proteinExistence type="predicted"/>
<evidence type="ECO:0000313" key="4">
    <source>
        <dbReference type="EMBL" id="GGA90362.1"/>
    </source>
</evidence>
<dbReference type="PANTHER" id="PTHR30329:SF21">
    <property type="entry name" value="LIPOPROTEIN YIAD-RELATED"/>
    <property type="match status" value="1"/>
</dbReference>
<keyword evidence="2" id="KW-0175">Coiled coil</keyword>
<dbReference type="PROSITE" id="PS51257">
    <property type="entry name" value="PROKAR_LIPOPROTEIN"/>
    <property type="match status" value="1"/>
</dbReference>
<keyword evidence="4" id="KW-0282">Flagellum</keyword>
<organism evidence="4 5">
    <name type="scientific">Puia dinghuensis</name>
    <dbReference type="NCBI Taxonomy" id="1792502"/>
    <lineage>
        <taxon>Bacteria</taxon>
        <taxon>Pseudomonadati</taxon>
        <taxon>Bacteroidota</taxon>
        <taxon>Chitinophagia</taxon>
        <taxon>Chitinophagales</taxon>
        <taxon>Chitinophagaceae</taxon>
        <taxon>Puia</taxon>
    </lineage>
</organism>
<keyword evidence="5" id="KW-1185">Reference proteome</keyword>
<dbReference type="CDD" id="cd07185">
    <property type="entry name" value="OmpA_C-like"/>
    <property type="match status" value="1"/>
</dbReference>
<feature type="coiled-coil region" evidence="2">
    <location>
        <begin position="59"/>
        <end position="135"/>
    </location>
</feature>
<evidence type="ECO:0000313" key="5">
    <source>
        <dbReference type="Proteomes" id="UP000607559"/>
    </source>
</evidence>
<accession>A0A8J2XSB0</accession>
<dbReference type="InterPro" id="IPR050330">
    <property type="entry name" value="Bact_OuterMem_StrucFunc"/>
</dbReference>
<dbReference type="SUPFAM" id="SSF103088">
    <property type="entry name" value="OmpA-like"/>
    <property type="match status" value="1"/>
</dbReference>
<dbReference type="InterPro" id="IPR036737">
    <property type="entry name" value="OmpA-like_sf"/>
</dbReference>
<keyword evidence="1" id="KW-0472">Membrane</keyword>
<evidence type="ECO:0000256" key="1">
    <source>
        <dbReference type="PROSITE-ProRule" id="PRU00473"/>
    </source>
</evidence>
<keyword evidence="4" id="KW-0969">Cilium</keyword>
<dbReference type="AlphaFoldDB" id="A0A8J2XSB0"/>
<name>A0A8J2XSB0_9BACT</name>
<dbReference type="SUPFAM" id="SSF161270">
    <property type="entry name" value="PspA lactotransferrin-binding region"/>
    <property type="match status" value="1"/>
</dbReference>
<reference evidence="4" key="2">
    <citation type="submission" date="2020-09" db="EMBL/GenBank/DDBJ databases">
        <authorList>
            <person name="Sun Q."/>
            <person name="Zhou Y."/>
        </authorList>
    </citation>
    <scope>NUCLEOTIDE SEQUENCE</scope>
    <source>
        <strain evidence="4">CGMCC 1.15448</strain>
    </source>
</reference>
<evidence type="ECO:0000256" key="2">
    <source>
        <dbReference type="SAM" id="Coils"/>
    </source>
</evidence>
<reference evidence="4" key="1">
    <citation type="journal article" date="2014" name="Int. J. Syst. Evol. Microbiol.">
        <title>Complete genome sequence of Corynebacterium casei LMG S-19264T (=DSM 44701T), isolated from a smear-ripened cheese.</title>
        <authorList>
            <consortium name="US DOE Joint Genome Institute (JGI-PGF)"/>
            <person name="Walter F."/>
            <person name="Albersmeier A."/>
            <person name="Kalinowski J."/>
            <person name="Ruckert C."/>
        </authorList>
    </citation>
    <scope>NUCLEOTIDE SEQUENCE</scope>
    <source>
        <strain evidence="4">CGMCC 1.15448</strain>
    </source>
</reference>
<dbReference type="Proteomes" id="UP000607559">
    <property type="component" value="Unassembled WGS sequence"/>
</dbReference>
<dbReference type="EMBL" id="BMJC01000001">
    <property type="protein sequence ID" value="GGA90362.1"/>
    <property type="molecule type" value="Genomic_DNA"/>
</dbReference>
<dbReference type="PROSITE" id="PS51123">
    <property type="entry name" value="OMPA_2"/>
    <property type="match status" value="1"/>
</dbReference>
<protein>
    <submittedName>
        <fullName evidence="4">Flagellar motor protein MotB</fullName>
    </submittedName>
</protein>
<gene>
    <name evidence="4" type="ORF">GCM10011511_11980</name>
</gene>
<dbReference type="PANTHER" id="PTHR30329">
    <property type="entry name" value="STATOR ELEMENT OF FLAGELLAR MOTOR COMPLEX"/>
    <property type="match status" value="1"/>
</dbReference>
<dbReference type="Pfam" id="PF00691">
    <property type="entry name" value="OmpA"/>
    <property type="match status" value="1"/>
</dbReference>
<sequence>MTKKLSFPTAVFAGILFFASCVPTNKFNAVQQALASARYDSAQLANKVKDLQSNMSLSQKQAAQKIDSLNQVIAGLNQQIAGLNGKIGDLQTDATNRNALLSKNQKDLLDQQAKLERLQALMDKQKAAIEEIRKKMTKALVGFKSNELTVSIKNGKVYVSLQENLLFPSGSAVVNPKGKDALGKLAAVLNQNTDITVDIEGHTDSIPIHAKFQDNWDLSLARSASIVRILTTDYSVDPTRVIASGHSQYDPVQPNSTPEGRAQNRRTDIILSPKLDELYRLLQTPGV</sequence>
<dbReference type="Gene3D" id="3.30.1330.60">
    <property type="entry name" value="OmpA-like domain"/>
    <property type="match status" value="1"/>
</dbReference>
<dbReference type="GO" id="GO:0016020">
    <property type="term" value="C:membrane"/>
    <property type="evidence" value="ECO:0007669"/>
    <property type="project" value="UniProtKB-UniRule"/>
</dbReference>
<dbReference type="RefSeq" id="WP_188929520.1">
    <property type="nucleotide sequence ID" value="NZ_BMJC01000001.1"/>
</dbReference>
<dbReference type="InterPro" id="IPR006665">
    <property type="entry name" value="OmpA-like"/>
</dbReference>